<dbReference type="CDD" id="cd00191">
    <property type="entry name" value="TY"/>
    <property type="match status" value="1"/>
</dbReference>
<keyword evidence="11" id="KW-1185">Reference proteome</keyword>
<dbReference type="SMART" id="SM00121">
    <property type="entry name" value="IB"/>
    <property type="match status" value="1"/>
</dbReference>
<dbReference type="GO" id="GO:0031994">
    <property type="term" value="F:insulin-like growth factor I binding"/>
    <property type="evidence" value="ECO:0007669"/>
    <property type="project" value="TreeGrafter"/>
</dbReference>
<dbReference type="InterPro" id="IPR022321">
    <property type="entry name" value="IGFBP_1-6_chordata"/>
</dbReference>
<dbReference type="Gene3D" id="4.10.40.20">
    <property type="match status" value="1"/>
</dbReference>
<dbReference type="PROSITE" id="PS51162">
    <property type="entry name" value="THYROGLOBULIN_1_2"/>
    <property type="match status" value="1"/>
</dbReference>
<dbReference type="Gene3D" id="4.10.800.10">
    <property type="entry name" value="Thyroglobulin type-1"/>
    <property type="match status" value="1"/>
</dbReference>
<dbReference type="InterPro" id="IPR009030">
    <property type="entry name" value="Growth_fac_rcpt_cys_sf"/>
</dbReference>
<comment type="subcellular location">
    <subcellularLocation>
        <location evidence="1">Secreted</location>
    </subcellularLocation>
</comment>
<dbReference type="Ensembl" id="ENSEBUT00000011856.1">
    <property type="protein sequence ID" value="ENSEBUP00000011288.1"/>
    <property type="gene ID" value="ENSEBUG00000007254.1"/>
</dbReference>
<reference evidence="10" key="1">
    <citation type="submission" date="2025-08" db="UniProtKB">
        <authorList>
            <consortium name="Ensembl"/>
        </authorList>
    </citation>
    <scope>IDENTIFICATION</scope>
</reference>
<evidence type="ECO:0000313" key="11">
    <source>
        <dbReference type="Proteomes" id="UP000694388"/>
    </source>
</evidence>
<dbReference type="SUPFAM" id="SSF57184">
    <property type="entry name" value="Growth factor receptor domain"/>
    <property type="match status" value="1"/>
</dbReference>
<keyword evidence="2" id="KW-0964">Secreted</keyword>
<feature type="region of interest" description="Disordered" evidence="6">
    <location>
        <begin position="139"/>
        <end position="218"/>
    </location>
</feature>
<protein>
    <submittedName>
        <fullName evidence="10">Insulin-like growth factor binding protein 3</fullName>
    </submittedName>
</protein>
<keyword evidence="4" id="KW-0340">Growth factor binding</keyword>
<evidence type="ECO:0000256" key="6">
    <source>
        <dbReference type="SAM" id="MobiDB-lite"/>
    </source>
</evidence>
<evidence type="ECO:0000256" key="3">
    <source>
        <dbReference type="ARBA" id="ARBA00023157"/>
    </source>
</evidence>
<dbReference type="Pfam" id="PF00086">
    <property type="entry name" value="Thyroglobulin_1"/>
    <property type="match status" value="1"/>
</dbReference>
<evidence type="ECO:0000259" key="8">
    <source>
        <dbReference type="PROSITE" id="PS51162"/>
    </source>
</evidence>
<keyword evidence="7" id="KW-0732">Signal</keyword>
<proteinExistence type="predicted"/>
<sequence length="290" mass="31552">MLCQRSLFFSVLCAAATWRSSALAGAAAPPPGSVFRCAPCDADTLARCPETPERGPRCPLLVREPGCGCCLLCALGDGDPCGAYTESCGPGLKCTPRLGEPRPLRALLAARGVCRSTRTYRLYIDTFQQNSDVEMRGSVLGHADPVSPSAQSSRVDCRLDRPTWAAQDSEKEQARRTKMHKRVQHASSDKSSSDRDLDNSVSQPGPEPKTSDNDYGPCRHELESVLRDLNKGGVVYVKDFYLPNCDKKGFYKRKQCQSAKGRKKGLCWLVDRYGNSIAPSQAPCPSSGTD</sequence>
<feature type="domain" description="IGFBP N-terminal" evidence="9">
    <location>
        <begin position="33"/>
        <end position="117"/>
    </location>
</feature>
<feature type="signal peptide" evidence="7">
    <location>
        <begin position="1"/>
        <end position="22"/>
    </location>
</feature>
<dbReference type="PRINTS" id="PR01976">
    <property type="entry name" value="IGFBPFAMILY"/>
</dbReference>
<dbReference type="PANTHER" id="PTHR11551">
    <property type="entry name" value="INSULIN-LIKE GROWTH FACTOR BINDING PROTEIN"/>
    <property type="match status" value="1"/>
</dbReference>
<evidence type="ECO:0000256" key="2">
    <source>
        <dbReference type="ARBA" id="ARBA00022525"/>
    </source>
</evidence>
<dbReference type="AlphaFoldDB" id="A0A8C4Q8G5"/>
<evidence type="ECO:0000256" key="1">
    <source>
        <dbReference type="ARBA" id="ARBA00004613"/>
    </source>
</evidence>
<evidence type="ECO:0000256" key="7">
    <source>
        <dbReference type="SAM" id="SignalP"/>
    </source>
</evidence>
<reference evidence="10" key="2">
    <citation type="submission" date="2025-09" db="UniProtKB">
        <authorList>
            <consortium name="Ensembl"/>
        </authorList>
    </citation>
    <scope>IDENTIFICATION</scope>
</reference>
<feature type="compositionally biased region" description="Basic and acidic residues" evidence="6">
    <location>
        <begin position="187"/>
        <end position="198"/>
    </location>
</feature>
<dbReference type="InterPro" id="IPR000716">
    <property type="entry name" value="Thyroglobulin_1"/>
</dbReference>
<dbReference type="SMART" id="SM00211">
    <property type="entry name" value="TY"/>
    <property type="match status" value="1"/>
</dbReference>
<evidence type="ECO:0000313" key="10">
    <source>
        <dbReference type="Ensembl" id="ENSEBUP00000011288.1"/>
    </source>
</evidence>
<dbReference type="InterPro" id="IPR017891">
    <property type="entry name" value="Insulin_GF-bd_Cys-rich_CS"/>
</dbReference>
<organism evidence="10 11">
    <name type="scientific">Eptatretus burgeri</name>
    <name type="common">Inshore hagfish</name>
    <dbReference type="NCBI Taxonomy" id="7764"/>
    <lineage>
        <taxon>Eukaryota</taxon>
        <taxon>Metazoa</taxon>
        <taxon>Chordata</taxon>
        <taxon>Craniata</taxon>
        <taxon>Vertebrata</taxon>
        <taxon>Cyclostomata</taxon>
        <taxon>Myxini</taxon>
        <taxon>Myxiniformes</taxon>
        <taxon>Myxinidae</taxon>
        <taxon>Eptatretinae</taxon>
        <taxon>Eptatretus</taxon>
    </lineage>
</organism>
<accession>A0A8C4Q8G5</accession>
<dbReference type="Pfam" id="PF00219">
    <property type="entry name" value="IGFBP"/>
    <property type="match status" value="1"/>
</dbReference>
<dbReference type="InterPro" id="IPR000867">
    <property type="entry name" value="IGFBP-like"/>
</dbReference>
<feature type="domain" description="Thyroglobulin type-1" evidence="8">
    <location>
        <begin position="215"/>
        <end position="290"/>
    </location>
</feature>
<dbReference type="SUPFAM" id="SSF57610">
    <property type="entry name" value="Thyroglobulin type-1 domain"/>
    <property type="match status" value="1"/>
</dbReference>
<feature type="chain" id="PRO_5034199437" evidence="7">
    <location>
        <begin position="23"/>
        <end position="290"/>
    </location>
</feature>
<keyword evidence="3" id="KW-1015">Disulfide bond</keyword>
<dbReference type="FunFam" id="4.10.40.20:FF:000001">
    <property type="entry name" value="Insulin-like growth factor binding protein 5"/>
    <property type="match status" value="1"/>
</dbReference>
<feature type="compositionally biased region" description="Basic and acidic residues" evidence="6">
    <location>
        <begin position="209"/>
        <end position="218"/>
    </location>
</feature>
<comment type="caution">
    <text evidence="5">Lacks conserved residue(s) required for the propagation of feature annotation.</text>
</comment>
<dbReference type="GeneTree" id="ENSGT00940000158092"/>
<name>A0A8C4Q8G5_EPTBU</name>
<dbReference type="InterPro" id="IPR036857">
    <property type="entry name" value="Thyroglobulin_1_sf"/>
</dbReference>
<dbReference type="GO" id="GO:0043567">
    <property type="term" value="P:regulation of insulin-like growth factor receptor signaling pathway"/>
    <property type="evidence" value="ECO:0007669"/>
    <property type="project" value="TreeGrafter"/>
</dbReference>
<dbReference type="Proteomes" id="UP000694388">
    <property type="component" value="Unplaced"/>
</dbReference>
<dbReference type="GO" id="GO:0031995">
    <property type="term" value="F:insulin-like growth factor II binding"/>
    <property type="evidence" value="ECO:0007669"/>
    <property type="project" value="TreeGrafter"/>
</dbReference>
<dbReference type="PANTHER" id="PTHR11551:SF13">
    <property type="entry name" value="INSULIN-LIKE GROWTH FACTOR-BINDING PROTEIN 2"/>
    <property type="match status" value="1"/>
</dbReference>
<dbReference type="GO" id="GO:0005615">
    <property type="term" value="C:extracellular space"/>
    <property type="evidence" value="ECO:0007669"/>
    <property type="project" value="TreeGrafter"/>
</dbReference>
<evidence type="ECO:0000256" key="4">
    <source>
        <dbReference type="ARBA" id="ARBA00023183"/>
    </source>
</evidence>
<dbReference type="PROSITE" id="PS00222">
    <property type="entry name" value="IGFBP_N_1"/>
    <property type="match status" value="1"/>
</dbReference>
<evidence type="ECO:0000256" key="5">
    <source>
        <dbReference type="PROSITE-ProRule" id="PRU00500"/>
    </source>
</evidence>
<evidence type="ECO:0000259" key="9">
    <source>
        <dbReference type="PROSITE" id="PS51323"/>
    </source>
</evidence>
<dbReference type="PROSITE" id="PS51323">
    <property type="entry name" value="IGFBP_N_2"/>
    <property type="match status" value="1"/>
</dbReference>